<dbReference type="Proteomes" id="UP001054252">
    <property type="component" value="Unassembled WGS sequence"/>
</dbReference>
<accession>A0AAV5LBV7</accession>
<sequence length="128" mass="14339">MPCFCTSSVVNYFCFILVVNSALDPRALLFLSPDPLHSTSSPQLPPPIFRPEIRQSFGISPYFLVLEHLVNPEIPPLCWKFQICAVFFPLSVGLCLCGCEFSAFLNFPQIAAGLFPLPCPVLQLENFW</sequence>
<keyword evidence="2" id="KW-1185">Reference proteome</keyword>
<gene>
    <name evidence="1" type="ORF">SLEP1_g43081</name>
</gene>
<comment type="caution">
    <text evidence="1">The sequence shown here is derived from an EMBL/GenBank/DDBJ whole genome shotgun (WGS) entry which is preliminary data.</text>
</comment>
<dbReference type="AlphaFoldDB" id="A0AAV5LBV7"/>
<evidence type="ECO:0000313" key="2">
    <source>
        <dbReference type="Proteomes" id="UP001054252"/>
    </source>
</evidence>
<protein>
    <submittedName>
        <fullName evidence="1">Uncharacterized protein</fullName>
    </submittedName>
</protein>
<proteinExistence type="predicted"/>
<reference evidence="1 2" key="1">
    <citation type="journal article" date="2021" name="Commun. Biol.">
        <title>The genome of Shorea leprosula (Dipterocarpaceae) highlights the ecological relevance of drought in aseasonal tropical rainforests.</title>
        <authorList>
            <person name="Ng K.K.S."/>
            <person name="Kobayashi M.J."/>
            <person name="Fawcett J.A."/>
            <person name="Hatakeyama M."/>
            <person name="Paape T."/>
            <person name="Ng C.H."/>
            <person name="Ang C.C."/>
            <person name="Tnah L.H."/>
            <person name="Lee C.T."/>
            <person name="Nishiyama T."/>
            <person name="Sese J."/>
            <person name="O'Brien M.J."/>
            <person name="Copetti D."/>
            <person name="Mohd Noor M.I."/>
            <person name="Ong R.C."/>
            <person name="Putra M."/>
            <person name="Sireger I.Z."/>
            <person name="Indrioko S."/>
            <person name="Kosugi Y."/>
            <person name="Izuno A."/>
            <person name="Isagi Y."/>
            <person name="Lee S.L."/>
            <person name="Shimizu K.K."/>
        </authorList>
    </citation>
    <scope>NUCLEOTIDE SEQUENCE [LARGE SCALE GENOMIC DNA]</scope>
    <source>
        <strain evidence="1">214</strain>
    </source>
</reference>
<dbReference type="EMBL" id="BPVZ01000107">
    <property type="protein sequence ID" value="GKV34735.1"/>
    <property type="molecule type" value="Genomic_DNA"/>
</dbReference>
<organism evidence="1 2">
    <name type="scientific">Rubroshorea leprosula</name>
    <dbReference type="NCBI Taxonomy" id="152421"/>
    <lineage>
        <taxon>Eukaryota</taxon>
        <taxon>Viridiplantae</taxon>
        <taxon>Streptophyta</taxon>
        <taxon>Embryophyta</taxon>
        <taxon>Tracheophyta</taxon>
        <taxon>Spermatophyta</taxon>
        <taxon>Magnoliopsida</taxon>
        <taxon>eudicotyledons</taxon>
        <taxon>Gunneridae</taxon>
        <taxon>Pentapetalae</taxon>
        <taxon>rosids</taxon>
        <taxon>malvids</taxon>
        <taxon>Malvales</taxon>
        <taxon>Dipterocarpaceae</taxon>
        <taxon>Rubroshorea</taxon>
    </lineage>
</organism>
<evidence type="ECO:0000313" key="1">
    <source>
        <dbReference type="EMBL" id="GKV34735.1"/>
    </source>
</evidence>
<name>A0AAV5LBV7_9ROSI</name>